<dbReference type="GeneID" id="27313654"/>
<dbReference type="AlphaFoldDB" id="A0A0D1YR54"/>
<keyword evidence="2" id="KW-1185">Reference proteome</keyword>
<evidence type="ECO:0000313" key="2">
    <source>
        <dbReference type="Proteomes" id="UP000053259"/>
    </source>
</evidence>
<dbReference type="VEuPathDB" id="FungiDB:PV09_05681"/>
<dbReference type="InParanoid" id="A0A0D1YR54"/>
<dbReference type="RefSeq" id="XP_016212896.1">
    <property type="nucleotide sequence ID" value="XM_016359217.1"/>
</dbReference>
<proteinExistence type="predicted"/>
<accession>A0A0D1YR54</accession>
<sequence length="121" mass="13862">MCGFVSNNSGHLGNPCHVIAMTRQRRCQTKKMSEQRFLAFWHGSHSVVVVDLFHSLQTSENKTTRKVSDHIEMSVHREDPRTALVCNRDIDASIIFLLYTLSDKTLKDRVELATIRAMMTN</sequence>
<reference evidence="1 2" key="1">
    <citation type="submission" date="2015-01" db="EMBL/GenBank/DDBJ databases">
        <title>The Genome Sequence of Ochroconis gallopava CBS43764.</title>
        <authorList>
            <consortium name="The Broad Institute Genomics Platform"/>
            <person name="Cuomo C."/>
            <person name="de Hoog S."/>
            <person name="Gorbushina A."/>
            <person name="Stielow B."/>
            <person name="Teixiera M."/>
            <person name="Abouelleil A."/>
            <person name="Chapman S.B."/>
            <person name="Priest M."/>
            <person name="Young S.K."/>
            <person name="Wortman J."/>
            <person name="Nusbaum C."/>
            <person name="Birren B."/>
        </authorList>
    </citation>
    <scope>NUCLEOTIDE SEQUENCE [LARGE SCALE GENOMIC DNA]</scope>
    <source>
        <strain evidence="1 2">CBS 43764</strain>
    </source>
</reference>
<name>A0A0D1YR54_9PEZI</name>
<organism evidence="1 2">
    <name type="scientific">Verruconis gallopava</name>
    <dbReference type="NCBI Taxonomy" id="253628"/>
    <lineage>
        <taxon>Eukaryota</taxon>
        <taxon>Fungi</taxon>
        <taxon>Dikarya</taxon>
        <taxon>Ascomycota</taxon>
        <taxon>Pezizomycotina</taxon>
        <taxon>Dothideomycetes</taxon>
        <taxon>Pleosporomycetidae</taxon>
        <taxon>Venturiales</taxon>
        <taxon>Sympoventuriaceae</taxon>
        <taxon>Verruconis</taxon>
    </lineage>
</organism>
<dbReference type="Proteomes" id="UP000053259">
    <property type="component" value="Unassembled WGS sequence"/>
</dbReference>
<dbReference type="EMBL" id="KN847546">
    <property type="protein sequence ID" value="KIW03027.1"/>
    <property type="molecule type" value="Genomic_DNA"/>
</dbReference>
<dbReference type="HOGENOM" id="CLU_2039867_0_0_1"/>
<evidence type="ECO:0000313" key="1">
    <source>
        <dbReference type="EMBL" id="KIW03027.1"/>
    </source>
</evidence>
<gene>
    <name evidence="1" type="ORF">PV09_05681</name>
</gene>
<protein>
    <submittedName>
        <fullName evidence="1">Uncharacterized protein</fullName>
    </submittedName>
</protein>